<evidence type="ECO:0000313" key="2">
    <source>
        <dbReference type="EMBL" id="CAB4364760.1"/>
    </source>
</evidence>
<proteinExistence type="predicted"/>
<feature type="domain" description="N-acetyltransferase" evidence="1">
    <location>
        <begin position="7"/>
        <end position="202"/>
    </location>
</feature>
<evidence type="ECO:0000313" key="3">
    <source>
        <dbReference type="EMBL" id="CAB4746135.1"/>
    </source>
</evidence>
<protein>
    <submittedName>
        <fullName evidence="3">Unannotated protein</fullName>
    </submittedName>
</protein>
<evidence type="ECO:0000313" key="6">
    <source>
        <dbReference type="EMBL" id="CAB4983298.1"/>
    </source>
</evidence>
<dbReference type="PANTHER" id="PTHR42791:SF1">
    <property type="entry name" value="N-ACETYLTRANSFERASE DOMAIN-CONTAINING PROTEIN"/>
    <property type="match status" value="1"/>
</dbReference>
<dbReference type="CDD" id="cd04301">
    <property type="entry name" value="NAT_SF"/>
    <property type="match status" value="1"/>
</dbReference>
<dbReference type="EMBL" id="CAFAAV010000245">
    <property type="protein sequence ID" value="CAB4834001.1"/>
    <property type="molecule type" value="Genomic_DNA"/>
</dbReference>
<dbReference type="EMBL" id="CAFBMT010000001">
    <property type="protein sequence ID" value="CAB4909020.1"/>
    <property type="molecule type" value="Genomic_DNA"/>
</dbReference>
<dbReference type="EMBL" id="CAESGF010000018">
    <property type="protein sequence ID" value="CAB4364760.1"/>
    <property type="molecule type" value="Genomic_DNA"/>
</dbReference>
<accession>A0A6J6TH31</accession>
<dbReference type="AlphaFoldDB" id="A0A6J6TH31"/>
<name>A0A6J6TH31_9ZZZZ</name>
<dbReference type="InterPro" id="IPR016181">
    <property type="entry name" value="Acyl_CoA_acyltransferase"/>
</dbReference>
<dbReference type="EMBL" id="CAFBOL010000017">
    <property type="protein sequence ID" value="CAB4983298.1"/>
    <property type="molecule type" value="Genomic_DNA"/>
</dbReference>
<evidence type="ECO:0000313" key="5">
    <source>
        <dbReference type="EMBL" id="CAB4909020.1"/>
    </source>
</evidence>
<dbReference type="Gene3D" id="3.40.630.30">
    <property type="match status" value="1"/>
</dbReference>
<sequence>MVHRMPDPIRVATRADVPQIARTLAAAFVDDPVKQHLTGLAHVAPERSWAFFEAFTRIQLAHEHVYVTAGGEAAALWSPPGEWKIPVATILRWSPRFVRMYGRRFLPNLKVLTTLEGMHPTEPHYYLEFVGVHPDHQRKGLGMALLEPMVERADREGVGMYLENSKEKNLAFYGRHGFQVRAQTHLPGRNGPPAWLMWRDPK</sequence>
<dbReference type="InterPro" id="IPR000182">
    <property type="entry name" value="GNAT_dom"/>
</dbReference>
<dbReference type="EMBL" id="CAEZYF010000033">
    <property type="protein sequence ID" value="CAB4746135.1"/>
    <property type="molecule type" value="Genomic_DNA"/>
</dbReference>
<dbReference type="GO" id="GO:0016747">
    <property type="term" value="F:acyltransferase activity, transferring groups other than amino-acyl groups"/>
    <property type="evidence" value="ECO:0007669"/>
    <property type="project" value="InterPro"/>
</dbReference>
<dbReference type="InterPro" id="IPR052523">
    <property type="entry name" value="Trichothecene_AcTrans"/>
</dbReference>
<gene>
    <name evidence="3" type="ORF">UFOPK2656_03239</name>
    <name evidence="4" type="ORF">UFOPK3099_02462</name>
    <name evidence="5" type="ORF">UFOPK3651_00023</name>
    <name evidence="6" type="ORF">UFOPK3931_00942</name>
    <name evidence="2" type="ORF">UFOPK4189_02519</name>
</gene>
<dbReference type="SUPFAM" id="SSF55729">
    <property type="entry name" value="Acyl-CoA N-acyltransferases (Nat)"/>
    <property type="match status" value="1"/>
</dbReference>
<evidence type="ECO:0000259" key="1">
    <source>
        <dbReference type="PROSITE" id="PS51186"/>
    </source>
</evidence>
<evidence type="ECO:0000313" key="4">
    <source>
        <dbReference type="EMBL" id="CAB4834001.1"/>
    </source>
</evidence>
<dbReference type="PROSITE" id="PS51186">
    <property type="entry name" value="GNAT"/>
    <property type="match status" value="1"/>
</dbReference>
<reference evidence="3" key="1">
    <citation type="submission" date="2020-05" db="EMBL/GenBank/DDBJ databases">
        <authorList>
            <person name="Chiriac C."/>
            <person name="Salcher M."/>
            <person name="Ghai R."/>
            <person name="Kavagutti S V."/>
        </authorList>
    </citation>
    <scope>NUCLEOTIDE SEQUENCE</scope>
</reference>
<dbReference type="Pfam" id="PF00583">
    <property type="entry name" value="Acetyltransf_1"/>
    <property type="match status" value="1"/>
</dbReference>
<dbReference type="PANTHER" id="PTHR42791">
    <property type="entry name" value="GNAT FAMILY ACETYLTRANSFERASE"/>
    <property type="match status" value="1"/>
</dbReference>
<organism evidence="3">
    <name type="scientific">freshwater metagenome</name>
    <dbReference type="NCBI Taxonomy" id="449393"/>
    <lineage>
        <taxon>unclassified sequences</taxon>
        <taxon>metagenomes</taxon>
        <taxon>ecological metagenomes</taxon>
    </lineage>
</organism>